<dbReference type="VEuPathDB" id="VectorBase:ASTE011197"/>
<dbReference type="OMA" id="LANIWPR"/>
<dbReference type="AlphaFoldDB" id="A0A182YRI4"/>
<accession>A0A182YRI4</accession>
<reference evidence="1" key="2">
    <citation type="submission" date="2020-05" db="UniProtKB">
        <authorList>
            <consortium name="EnsemblMetazoa"/>
        </authorList>
    </citation>
    <scope>IDENTIFICATION</scope>
    <source>
        <strain evidence="1">Indian</strain>
    </source>
</reference>
<dbReference type="Proteomes" id="UP000076408">
    <property type="component" value="Unassembled WGS sequence"/>
</dbReference>
<dbReference type="VEuPathDB" id="VectorBase:ASTEI20_032063"/>
<dbReference type="SUPFAM" id="SSF54373">
    <property type="entry name" value="FAD-linked reductases, C-terminal domain"/>
    <property type="match status" value="1"/>
</dbReference>
<evidence type="ECO:0000313" key="1">
    <source>
        <dbReference type="EnsemblMetazoa" id="ASTEI11070-PA"/>
    </source>
</evidence>
<dbReference type="VEuPathDB" id="VectorBase:ASTEI11070"/>
<dbReference type="PANTHER" id="PTHR11552">
    <property type="entry name" value="GLUCOSE-METHANOL-CHOLINE GMC OXIDOREDUCTASE"/>
    <property type="match status" value="1"/>
</dbReference>
<dbReference type="GO" id="GO:0016491">
    <property type="term" value="F:oxidoreductase activity"/>
    <property type="evidence" value="ECO:0007669"/>
    <property type="project" value="TreeGrafter"/>
</dbReference>
<dbReference type="Gene3D" id="3.30.560.10">
    <property type="entry name" value="Glucose Oxidase, domain 3"/>
    <property type="match status" value="1"/>
</dbReference>
<proteinExistence type="predicted"/>
<dbReference type="GO" id="GO:0050660">
    <property type="term" value="F:flavin adenine dinucleotide binding"/>
    <property type="evidence" value="ECO:0007669"/>
    <property type="project" value="InterPro"/>
</dbReference>
<protein>
    <submittedName>
        <fullName evidence="1">Uncharacterized protein</fullName>
    </submittedName>
</protein>
<dbReference type="EnsemblMetazoa" id="ASTEI11070-RA">
    <property type="protein sequence ID" value="ASTEI11070-PA"/>
    <property type="gene ID" value="ASTEI11070"/>
</dbReference>
<dbReference type="STRING" id="30069.A0A182YRI4"/>
<name>A0A182YRI4_ANOST</name>
<evidence type="ECO:0000313" key="2">
    <source>
        <dbReference type="Proteomes" id="UP000076408"/>
    </source>
</evidence>
<keyword evidence="2" id="KW-1185">Reference proteome</keyword>
<dbReference type="InterPro" id="IPR012132">
    <property type="entry name" value="GMC_OxRdtase"/>
</dbReference>
<sequence>MRSPRYILEYMLHGRGPFTSPGGAEGVAFVKTNISFTPSDYPDIELVMGTGAYNNDESGTLRATIGITDEFYHNTYGSILGKHAFSVSPILMRPKSRGRIMLKSANPFHWPRMEGNFYADYDDLVVLREGVKLTVDLIESRSFRGVGATAAQHTVLWL</sequence>
<dbReference type="PANTHER" id="PTHR11552:SF216">
    <property type="entry name" value="GLUCOSE-METHANOL-CHOLINE OXIDOREDUCTASE N-TERMINAL DOMAIN-CONTAINING PROTEIN"/>
    <property type="match status" value="1"/>
</dbReference>
<reference evidence="2" key="1">
    <citation type="journal article" date="2014" name="Genome Biol.">
        <title>Genome analysis of a major urban malaria vector mosquito, Anopheles stephensi.</title>
        <authorList>
            <person name="Jiang X."/>
            <person name="Peery A."/>
            <person name="Hall A.B."/>
            <person name="Sharma A."/>
            <person name="Chen X.G."/>
            <person name="Waterhouse R.M."/>
            <person name="Komissarov A."/>
            <person name="Riehle M.M."/>
            <person name="Shouche Y."/>
            <person name="Sharakhova M.V."/>
            <person name="Lawson D."/>
            <person name="Pakpour N."/>
            <person name="Arensburger P."/>
            <person name="Davidson V.L."/>
            <person name="Eiglmeier K."/>
            <person name="Emrich S."/>
            <person name="George P."/>
            <person name="Kennedy R.C."/>
            <person name="Mane S.P."/>
            <person name="Maslen G."/>
            <person name="Oringanje C."/>
            <person name="Qi Y."/>
            <person name="Settlage R."/>
            <person name="Tojo M."/>
            <person name="Tubio J.M."/>
            <person name="Unger M.F."/>
            <person name="Wang B."/>
            <person name="Vernick K.D."/>
            <person name="Ribeiro J.M."/>
            <person name="James A.A."/>
            <person name="Michel K."/>
            <person name="Riehle M.A."/>
            <person name="Luckhart S."/>
            <person name="Sharakhov I.V."/>
            <person name="Tu Z."/>
        </authorList>
    </citation>
    <scope>NUCLEOTIDE SEQUENCE [LARGE SCALE GENOMIC DNA]</scope>
    <source>
        <strain evidence="2">Indian</strain>
    </source>
</reference>
<organism evidence="1 2">
    <name type="scientific">Anopheles stephensi</name>
    <name type="common">Indo-Pakistan malaria mosquito</name>
    <dbReference type="NCBI Taxonomy" id="30069"/>
    <lineage>
        <taxon>Eukaryota</taxon>
        <taxon>Metazoa</taxon>
        <taxon>Ecdysozoa</taxon>
        <taxon>Arthropoda</taxon>
        <taxon>Hexapoda</taxon>
        <taxon>Insecta</taxon>
        <taxon>Pterygota</taxon>
        <taxon>Neoptera</taxon>
        <taxon>Endopterygota</taxon>
        <taxon>Diptera</taxon>
        <taxon>Nematocera</taxon>
        <taxon>Culicoidea</taxon>
        <taxon>Culicidae</taxon>
        <taxon>Anophelinae</taxon>
        <taxon>Anopheles</taxon>
    </lineage>
</organism>